<accession>A0A0F6W4F1</accession>
<evidence type="ECO:0000313" key="1">
    <source>
        <dbReference type="EMBL" id="AKF07218.1"/>
    </source>
</evidence>
<keyword evidence="2" id="KW-1185">Reference proteome</keyword>
<gene>
    <name evidence="1" type="ORF">DB32_004367</name>
</gene>
<proteinExistence type="predicted"/>
<dbReference type="AlphaFoldDB" id="A0A0F6W4F1"/>
<dbReference type="STRING" id="927083.DB32_004367"/>
<sequence>MAWACVGCSLSHTRDRSDEHTLDAHVPLLDAGADGGLPDAWVPPDASEPPGCDDLDPCTREAIVGGVCVSTAVRDGALCDDGDSCTLGDRCVAGRCRGGAPSTGGAGLVSVPVPAFRGRSVGIGGDDFLFFRPEGTGTAVVLAHGEGGRLDELDELQLPTPGISRAFSLGEKLVAYVAFHGGGLLEISGDELFARGTFDVGPVLSAHHFAMIEDRLFVCMSDPFGPSDLRVLDASAPDVLVDLGTVPIPDGCRALAASTDRRRAYLSTGTDTLVVTPDGLIERALGIASTSVHVSDGFVTLNTERRVQLLREADGVELARVDAPVVQIARHTRRGLEVMTHEAGMRVLSFYEIRAGAPVVISREVVGPVDPGTGLAVETTSVWASHEDALLDGMRLFRMRATPPFLEEIRDPRRFWPYWMRAAGTTLHLRDDHGAIAIDLSDPAAPRAVAGGEFLGTDGMTIEVPNDGEIGLYGARSWWPTRGRHRPGSLFTQSLSHANVIGRSFDAAERPTDHATHALPGGPTYVHATYRHVYAESLDASGAHLDVTRWRAEQLFAPEPLVAGLEQRVDAPPGDPIAQIARLHGDTATAFATTAAWGSADLHWVVLGGGERVVGPLHLDIEVEDLAVDGDRIVAMGWHADPASPGSALTIHDIVFVTVERRGDALVEVSRAGWATPATSRVSTYAPIQLLRFDGRVVYAQLPFGTPDEPRPSIVALLASDLSARVGYPMRDPLPLFSASETDMGLVFSGPAGVYVARPWCP</sequence>
<dbReference type="Proteomes" id="UP000034883">
    <property type="component" value="Chromosome"/>
</dbReference>
<reference evidence="1 2" key="1">
    <citation type="submission" date="2015-03" db="EMBL/GenBank/DDBJ databases">
        <title>Genome assembly of Sandaracinus amylolyticus DSM 53668.</title>
        <authorList>
            <person name="Sharma G."/>
            <person name="Subramanian S."/>
        </authorList>
    </citation>
    <scope>NUCLEOTIDE SEQUENCE [LARGE SCALE GENOMIC DNA]</scope>
    <source>
        <strain evidence="1 2">DSM 53668</strain>
    </source>
</reference>
<organism evidence="1 2">
    <name type="scientific">Sandaracinus amylolyticus</name>
    <dbReference type="NCBI Taxonomy" id="927083"/>
    <lineage>
        <taxon>Bacteria</taxon>
        <taxon>Pseudomonadati</taxon>
        <taxon>Myxococcota</taxon>
        <taxon>Polyangia</taxon>
        <taxon>Polyangiales</taxon>
        <taxon>Sandaracinaceae</taxon>
        <taxon>Sandaracinus</taxon>
    </lineage>
</organism>
<evidence type="ECO:0000313" key="2">
    <source>
        <dbReference type="Proteomes" id="UP000034883"/>
    </source>
</evidence>
<dbReference type="KEGG" id="samy:DB32_004367"/>
<dbReference type="EMBL" id="CP011125">
    <property type="protein sequence ID" value="AKF07218.1"/>
    <property type="molecule type" value="Genomic_DNA"/>
</dbReference>
<name>A0A0F6W4F1_9BACT</name>
<protein>
    <submittedName>
        <fullName evidence="1">Uncharacterized protein</fullName>
    </submittedName>
</protein>